<evidence type="ECO:0000256" key="1">
    <source>
        <dbReference type="ARBA" id="ARBA00010688"/>
    </source>
</evidence>
<dbReference type="Pfam" id="PF00294">
    <property type="entry name" value="PfkB"/>
    <property type="match status" value="1"/>
</dbReference>
<dbReference type="GO" id="GO:0016301">
    <property type="term" value="F:kinase activity"/>
    <property type="evidence" value="ECO:0007669"/>
    <property type="project" value="UniProtKB-KW"/>
</dbReference>
<dbReference type="EMBL" id="CAAHFG010000001">
    <property type="protein sequence ID" value="VGO12585.1"/>
    <property type="molecule type" value="Genomic_DNA"/>
</dbReference>
<feature type="domain" description="Carbohydrate kinase PfkB" evidence="4">
    <location>
        <begin position="21"/>
        <end position="287"/>
    </location>
</feature>
<protein>
    <submittedName>
        <fullName evidence="5">Fructokinase</fullName>
    </submittedName>
</protein>
<reference evidence="5 6" key="1">
    <citation type="submission" date="2019-04" db="EMBL/GenBank/DDBJ databases">
        <authorList>
            <person name="Van Vliet M D."/>
        </authorList>
    </citation>
    <scope>NUCLEOTIDE SEQUENCE [LARGE SCALE GENOMIC DNA]</scope>
    <source>
        <strain evidence="5 6">F1</strain>
    </source>
</reference>
<comment type="similarity">
    <text evidence="1">Belongs to the carbohydrate kinase PfkB family.</text>
</comment>
<evidence type="ECO:0000313" key="5">
    <source>
        <dbReference type="EMBL" id="VGO12585.1"/>
    </source>
</evidence>
<dbReference type="InterPro" id="IPR011611">
    <property type="entry name" value="PfkB_dom"/>
</dbReference>
<sequence length="296" mass="32250">MNELTVIGIGELLWDMFPEGKRLGGAPMNFCYHCQQLGAKGYPVSAVGSDVYGADILDFLVGKQVTADFVAVDDVHPTGTVDVTVDKCGKPAYVIKEQVAWDYIPLTGEMLSLAHRADAVCFGSLAQRNGMSNKTIRTFLAAMKPESIRIFDVNLRQQYYTEEIIRESLNFCNILKLSDEELPVLAKMFRISGTVEWQLKRLRKMFDLDVVVYTRGPAGSLLISSEGISDHPGYPGDALNSVGAGDSFTATLCMGLLCGMSLDGINAHANRVATFVCSQDSATPELPDDLKGTIYA</sequence>
<evidence type="ECO:0000259" key="4">
    <source>
        <dbReference type="Pfam" id="PF00294"/>
    </source>
</evidence>
<evidence type="ECO:0000313" key="6">
    <source>
        <dbReference type="Proteomes" id="UP000366872"/>
    </source>
</evidence>
<dbReference type="InterPro" id="IPR029056">
    <property type="entry name" value="Ribokinase-like"/>
</dbReference>
<dbReference type="AlphaFoldDB" id="A0A6C2TYB1"/>
<evidence type="ECO:0000256" key="2">
    <source>
        <dbReference type="ARBA" id="ARBA00022679"/>
    </source>
</evidence>
<gene>
    <name evidence="5" type="primary">scrK_3</name>
    <name evidence="5" type="ORF">PDESU_01138</name>
</gene>
<dbReference type="PANTHER" id="PTHR43085">
    <property type="entry name" value="HEXOKINASE FAMILY MEMBER"/>
    <property type="match status" value="1"/>
</dbReference>
<dbReference type="PANTHER" id="PTHR43085:SF57">
    <property type="entry name" value="CARBOHYDRATE KINASE PFKB DOMAIN-CONTAINING PROTEIN"/>
    <property type="match status" value="1"/>
</dbReference>
<dbReference type="SUPFAM" id="SSF53613">
    <property type="entry name" value="Ribokinase-like"/>
    <property type="match status" value="1"/>
</dbReference>
<dbReference type="CDD" id="cd01167">
    <property type="entry name" value="bac_FRK"/>
    <property type="match status" value="1"/>
</dbReference>
<dbReference type="Proteomes" id="UP000366872">
    <property type="component" value="Unassembled WGS sequence"/>
</dbReference>
<accession>A0A6C2TYB1</accession>
<keyword evidence="3 5" id="KW-0418">Kinase</keyword>
<keyword evidence="6" id="KW-1185">Reference proteome</keyword>
<dbReference type="InterPro" id="IPR050306">
    <property type="entry name" value="PfkB_Carbo_kinase"/>
</dbReference>
<keyword evidence="2" id="KW-0808">Transferase</keyword>
<name>A0A6C2TYB1_PONDE</name>
<proteinExistence type="inferred from homology"/>
<organism evidence="5 6">
    <name type="scientific">Pontiella desulfatans</name>
    <dbReference type="NCBI Taxonomy" id="2750659"/>
    <lineage>
        <taxon>Bacteria</taxon>
        <taxon>Pseudomonadati</taxon>
        <taxon>Kiritimatiellota</taxon>
        <taxon>Kiritimatiellia</taxon>
        <taxon>Kiritimatiellales</taxon>
        <taxon>Pontiellaceae</taxon>
        <taxon>Pontiella</taxon>
    </lineage>
</organism>
<dbReference type="Gene3D" id="3.40.1190.20">
    <property type="match status" value="1"/>
</dbReference>
<evidence type="ECO:0000256" key="3">
    <source>
        <dbReference type="ARBA" id="ARBA00022777"/>
    </source>
</evidence>
<dbReference type="RefSeq" id="WP_136078233.1">
    <property type="nucleotide sequence ID" value="NZ_CAAHFG010000001.1"/>
</dbReference>